<comment type="caution">
    <text evidence="9">The sequence shown here is derived from an EMBL/GenBank/DDBJ whole genome shotgun (WGS) entry which is preliminary data.</text>
</comment>
<accession>A0ABU2Y388</accession>
<dbReference type="InterPro" id="IPR003362">
    <property type="entry name" value="Bact_transf"/>
</dbReference>
<evidence type="ECO:0000256" key="4">
    <source>
        <dbReference type="ARBA" id="ARBA00022692"/>
    </source>
</evidence>
<comment type="subcellular location">
    <subcellularLocation>
        <location evidence="1">Membrane</location>
        <topology evidence="1">Multi-pass membrane protein</topology>
    </subcellularLocation>
</comment>
<feature type="transmembrane region" description="Helical" evidence="7">
    <location>
        <begin position="47"/>
        <end position="65"/>
    </location>
</feature>
<evidence type="ECO:0000256" key="1">
    <source>
        <dbReference type="ARBA" id="ARBA00004141"/>
    </source>
</evidence>
<evidence type="ECO:0000256" key="5">
    <source>
        <dbReference type="ARBA" id="ARBA00022989"/>
    </source>
</evidence>
<feature type="transmembrane region" description="Helical" evidence="7">
    <location>
        <begin position="21"/>
        <end position="41"/>
    </location>
</feature>
<keyword evidence="5 7" id="KW-1133">Transmembrane helix</keyword>
<evidence type="ECO:0000256" key="6">
    <source>
        <dbReference type="ARBA" id="ARBA00023136"/>
    </source>
</evidence>
<feature type="transmembrane region" description="Helical" evidence="7">
    <location>
        <begin position="77"/>
        <end position="100"/>
    </location>
</feature>
<dbReference type="EMBL" id="JAVRHV010000001">
    <property type="protein sequence ID" value="MDT0552255.1"/>
    <property type="molecule type" value="Genomic_DNA"/>
</dbReference>
<name>A0ABU2Y388_9FLAO</name>
<keyword evidence="6 7" id="KW-0472">Membrane</keyword>
<evidence type="ECO:0000256" key="2">
    <source>
        <dbReference type="ARBA" id="ARBA00006464"/>
    </source>
</evidence>
<dbReference type="InterPro" id="IPR017475">
    <property type="entry name" value="EPS_sugar_tfrase"/>
</dbReference>
<keyword evidence="10" id="KW-1185">Reference proteome</keyword>
<protein>
    <submittedName>
        <fullName evidence="9">Exopolysaccharide biosynthesis polyprenyl glycosylphosphotransferase</fullName>
    </submittedName>
</protein>
<feature type="transmembrane region" description="Helical" evidence="7">
    <location>
        <begin position="112"/>
        <end position="134"/>
    </location>
</feature>
<evidence type="ECO:0000313" key="10">
    <source>
        <dbReference type="Proteomes" id="UP001252186"/>
    </source>
</evidence>
<evidence type="ECO:0000259" key="8">
    <source>
        <dbReference type="Pfam" id="PF02397"/>
    </source>
</evidence>
<keyword evidence="3" id="KW-0808">Transferase</keyword>
<feature type="transmembrane region" description="Helical" evidence="7">
    <location>
        <begin position="270"/>
        <end position="295"/>
    </location>
</feature>
<evidence type="ECO:0000313" key="9">
    <source>
        <dbReference type="EMBL" id="MDT0552255.1"/>
    </source>
</evidence>
<organism evidence="9 10">
    <name type="scientific">Urechidicola vernalis</name>
    <dbReference type="NCBI Taxonomy" id="3075600"/>
    <lineage>
        <taxon>Bacteria</taxon>
        <taxon>Pseudomonadati</taxon>
        <taxon>Bacteroidota</taxon>
        <taxon>Flavobacteriia</taxon>
        <taxon>Flavobacteriales</taxon>
        <taxon>Flavobacteriaceae</taxon>
        <taxon>Urechidicola</taxon>
    </lineage>
</organism>
<evidence type="ECO:0000256" key="7">
    <source>
        <dbReference type="SAM" id="Phobius"/>
    </source>
</evidence>
<sequence>MSKKSNFTISERKFFLRIFDILAVVAGIVFAASFENFYYFNLESSQIFTWFLTLIIYLSIFSQIFEMYSLKVADDYFAIFRSIVVTAFLTTALYVFTPYISPELPLNRLQILYLFLAISSPLFLWRIIYIIFVFSPKYFKTILIIGNASEVKRVLNFVKSKATTNQVACCISSEDCEEMVMDCYDLATANIEEILEGKVISEIVVADYDTKKHKQVHTQLIHLFEQGEVIISAKKFKEREAAMMPEMSFNDPFYDVMTFSSNHQNRMYLVFLRIFDIVVSLIGVFFMSLMLPFFIIGNVLGNRGRLFYYQIRVGAKGERFEIIKLRTMVKNAEKNGAEWAKRNDVRVTKFGKFLRLTRLDEVPQFLNILKGEMSLIGPRPERPEFVWDLQNKLPFYAIRHVIKPGLTGWAQVMHPYASSIEDQELKLRYDLYYIKERNLLLDFKIIVKTITTVLFFRGQ</sequence>
<dbReference type="PANTHER" id="PTHR30576">
    <property type="entry name" value="COLANIC BIOSYNTHESIS UDP-GLUCOSE LIPID CARRIER TRANSFERASE"/>
    <property type="match status" value="1"/>
</dbReference>
<dbReference type="RefSeq" id="WP_311592103.1">
    <property type="nucleotide sequence ID" value="NZ_JAVRHV010000001.1"/>
</dbReference>
<dbReference type="Pfam" id="PF02397">
    <property type="entry name" value="Bac_transf"/>
    <property type="match status" value="1"/>
</dbReference>
<dbReference type="Proteomes" id="UP001252186">
    <property type="component" value="Unassembled WGS sequence"/>
</dbReference>
<reference evidence="9 10" key="1">
    <citation type="submission" date="2023-09" db="EMBL/GenBank/DDBJ databases">
        <authorList>
            <person name="Rey-Velasco X."/>
        </authorList>
    </citation>
    <scope>NUCLEOTIDE SEQUENCE [LARGE SCALE GENOMIC DNA]</scope>
    <source>
        <strain evidence="9 10">P050</strain>
    </source>
</reference>
<dbReference type="PANTHER" id="PTHR30576:SF0">
    <property type="entry name" value="UNDECAPRENYL-PHOSPHATE N-ACETYLGALACTOSAMINYL 1-PHOSPHATE TRANSFERASE-RELATED"/>
    <property type="match status" value="1"/>
</dbReference>
<gene>
    <name evidence="9" type="ORF">RM519_03250</name>
</gene>
<evidence type="ECO:0000256" key="3">
    <source>
        <dbReference type="ARBA" id="ARBA00022679"/>
    </source>
</evidence>
<keyword evidence="4 7" id="KW-0812">Transmembrane</keyword>
<feature type="domain" description="Bacterial sugar transferase" evidence="8">
    <location>
        <begin position="273"/>
        <end position="454"/>
    </location>
</feature>
<comment type="similarity">
    <text evidence="2">Belongs to the bacterial sugar transferase family.</text>
</comment>
<proteinExistence type="inferred from homology"/>
<dbReference type="NCBIfam" id="TIGR03025">
    <property type="entry name" value="EPS_sugtrans"/>
    <property type="match status" value="1"/>
</dbReference>